<dbReference type="OrthoDB" id="433681at2"/>
<gene>
    <name evidence="1" type="ORF">TPL01_12300</name>
</gene>
<sequence length="198" mass="21785">MANSPKRSDSLSNTDRQLLIDVSAIAQADAGTGIQRVVRNLYQALLAAPPEGYRICPVAATRKQFYAYLPTGFLQQPARSASAPIQVCAGDIFLGLDLSAHIVPHHMPALFRWKQQGVRMSFVIYDLLPVLEPAWFNPKATRQEVIAYFGWPSERVTAIHLGVSPMFAPRTSTELTPALRRYGLNPGAYTLCVSSSAR</sequence>
<keyword evidence="2" id="KW-1185">Reference proteome</keyword>
<dbReference type="RefSeq" id="WP_147071846.1">
    <property type="nucleotide sequence ID" value="NZ_AP021884.1"/>
</dbReference>
<dbReference type="EMBL" id="BKAD01000011">
    <property type="protein sequence ID" value="GEP30092.1"/>
    <property type="molecule type" value="Genomic_DNA"/>
</dbReference>
<reference evidence="1 2" key="1">
    <citation type="submission" date="2019-07" db="EMBL/GenBank/DDBJ databases">
        <title>Whole genome shotgun sequence of Thiobacillus plumbophilus NBRC 107929.</title>
        <authorList>
            <person name="Hosoyama A."/>
            <person name="Uohara A."/>
            <person name="Ohji S."/>
            <person name="Ichikawa N."/>
        </authorList>
    </citation>
    <scope>NUCLEOTIDE SEQUENCE [LARGE SCALE GENOMIC DNA]</scope>
    <source>
        <strain evidence="1 2">NBRC 107929</strain>
    </source>
</reference>
<proteinExistence type="predicted"/>
<dbReference type="SUPFAM" id="SSF53756">
    <property type="entry name" value="UDP-Glycosyltransferase/glycogen phosphorylase"/>
    <property type="match status" value="1"/>
</dbReference>
<comment type="caution">
    <text evidence="1">The sequence shown here is derived from an EMBL/GenBank/DDBJ whole genome shotgun (WGS) entry which is preliminary data.</text>
</comment>
<dbReference type="Proteomes" id="UP000321337">
    <property type="component" value="Unassembled WGS sequence"/>
</dbReference>
<dbReference type="AlphaFoldDB" id="A0A512L6M7"/>
<organism evidence="1 2">
    <name type="scientific">Sulfuriferula plumbiphila</name>
    <dbReference type="NCBI Taxonomy" id="171865"/>
    <lineage>
        <taxon>Bacteria</taxon>
        <taxon>Pseudomonadati</taxon>
        <taxon>Pseudomonadota</taxon>
        <taxon>Betaproteobacteria</taxon>
        <taxon>Nitrosomonadales</taxon>
        <taxon>Sulfuricellaceae</taxon>
        <taxon>Sulfuriferula</taxon>
    </lineage>
</organism>
<evidence type="ECO:0000313" key="2">
    <source>
        <dbReference type="Proteomes" id="UP000321337"/>
    </source>
</evidence>
<protein>
    <submittedName>
        <fullName evidence="1">Uncharacterized protein</fullName>
    </submittedName>
</protein>
<accession>A0A512L6M7</accession>
<name>A0A512L6M7_9PROT</name>
<evidence type="ECO:0000313" key="1">
    <source>
        <dbReference type="EMBL" id="GEP30092.1"/>
    </source>
</evidence>